<dbReference type="EMBL" id="CZKA01000034">
    <property type="protein sequence ID" value="CUR57296.1"/>
    <property type="molecule type" value="Genomic_DNA"/>
</dbReference>
<evidence type="ECO:0000313" key="1">
    <source>
        <dbReference type="EMBL" id="CUR57296.1"/>
    </source>
</evidence>
<organism evidence="1">
    <name type="scientific">metagenome</name>
    <dbReference type="NCBI Taxonomy" id="256318"/>
    <lineage>
        <taxon>unclassified sequences</taxon>
        <taxon>metagenomes</taxon>
    </lineage>
</organism>
<sequence length="223" mass="23366">MTTFTFSSRHLAVALLGGVLTLGLGGQAAPASAAPAATPITRANDALAEAQAELKARHPRRAIAALEDLKLYVGRAHRQAVDQIGKPPADPESDDPPGPPAVLAVVKLEHRVLLGLVPTFDGRTRTDVVDALRAVVRSSQHRRDVILDQVIALPAEGEGGDYADGMADTLSQYTQEVTLFTGALATYELSDGGRTGLTNGLARVLATQAKAEAAWGGGERRVH</sequence>
<name>A0A2P2C5P0_9ZZZZ</name>
<protein>
    <submittedName>
        <fullName evidence="1">Uncharacterized protein</fullName>
    </submittedName>
</protein>
<gene>
    <name evidence="1" type="ORF">NOCA240037</name>
</gene>
<proteinExistence type="predicted"/>
<accession>A0A2P2C5P0</accession>
<dbReference type="AlphaFoldDB" id="A0A2P2C5P0"/>
<reference evidence="1" key="1">
    <citation type="submission" date="2015-08" db="EMBL/GenBank/DDBJ databases">
        <authorList>
            <person name="Babu N.S."/>
            <person name="Beckwith C.J."/>
            <person name="Beseler K.G."/>
            <person name="Brison A."/>
            <person name="Carone J.V."/>
            <person name="Caskin T.P."/>
            <person name="Diamond M."/>
            <person name="Durham M.E."/>
            <person name="Foxe J.M."/>
            <person name="Go M."/>
            <person name="Henderson B.A."/>
            <person name="Jones I.B."/>
            <person name="McGettigan J.A."/>
            <person name="Micheletti S.J."/>
            <person name="Nasrallah M.E."/>
            <person name="Ortiz D."/>
            <person name="Piller C.R."/>
            <person name="Privatt S.R."/>
            <person name="Schneider S.L."/>
            <person name="Sharp S."/>
            <person name="Smith T.C."/>
            <person name="Stanton J.D."/>
            <person name="Ullery H.E."/>
            <person name="Wilson R.J."/>
            <person name="Serrano M.G."/>
            <person name="Buck G."/>
            <person name="Lee V."/>
            <person name="Wang Y."/>
            <person name="Carvalho R."/>
            <person name="Voegtly L."/>
            <person name="Shi R."/>
            <person name="Duckworth R."/>
            <person name="Johnson A."/>
            <person name="Loviza R."/>
            <person name="Walstead R."/>
            <person name="Shah Z."/>
            <person name="Kiflezghi M."/>
            <person name="Wade K."/>
            <person name="Ball S.L."/>
            <person name="Bradley K.W."/>
            <person name="Asai D.J."/>
            <person name="Bowman C.A."/>
            <person name="Russell D.A."/>
            <person name="Pope W.H."/>
            <person name="Jacobs-Sera D."/>
            <person name="Hendrix R.W."/>
            <person name="Hatfull G.F."/>
        </authorList>
    </citation>
    <scope>NUCLEOTIDE SEQUENCE</scope>
</reference>